<feature type="region of interest" description="Disordered" evidence="8">
    <location>
        <begin position="1"/>
        <end position="33"/>
    </location>
</feature>
<dbReference type="GO" id="GO:0006487">
    <property type="term" value="P:protein N-linked glycosylation"/>
    <property type="evidence" value="ECO:0007669"/>
    <property type="project" value="TreeGrafter"/>
</dbReference>
<dbReference type="OrthoDB" id="6372431at2759"/>
<comment type="similarity">
    <text evidence="1 7">Belongs to the GDA1/CD39 NTPase family.</text>
</comment>
<evidence type="ECO:0000256" key="2">
    <source>
        <dbReference type="ARBA" id="ARBA00022801"/>
    </source>
</evidence>
<evidence type="ECO:0000256" key="8">
    <source>
        <dbReference type="SAM" id="MobiDB-lite"/>
    </source>
</evidence>
<dbReference type="Gene3D" id="3.30.420.150">
    <property type="entry name" value="Exopolyphosphatase. Domain 2"/>
    <property type="match status" value="1"/>
</dbReference>
<reference evidence="10" key="1">
    <citation type="submission" date="2020-12" db="EMBL/GenBank/DDBJ databases">
        <title>Metabolic potential, ecology and presence of endohyphal bacteria is reflected in genomic diversity of Mucoromycotina.</title>
        <authorList>
            <person name="Muszewska A."/>
            <person name="Okrasinska A."/>
            <person name="Steczkiewicz K."/>
            <person name="Drgas O."/>
            <person name="Orlowska M."/>
            <person name="Perlinska-Lenart U."/>
            <person name="Aleksandrzak-Piekarczyk T."/>
            <person name="Szatraj K."/>
            <person name="Zielenkiewicz U."/>
            <person name="Pilsyk S."/>
            <person name="Malc E."/>
            <person name="Mieczkowski P."/>
            <person name="Kruszewska J.S."/>
            <person name="Biernat P."/>
            <person name="Pawlowska J."/>
        </authorList>
    </citation>
    <scope>NUCLEOTIDE SEQUENCE</scope>
    <source>
        <strain evidence="10">WA0000067209</strain>
    </source>
</reference>
<comment type="function">
    <text evidence="3">After transfer of sugars to endogenous macromolecular acceptors, the enzyme converts nucleoside diphosphates to nucleoside monophosphates which in turn exit the Golgi lumen in a coupled antiporter reaction, allowing entry of additional nucleotide sugar from the cytosol.</text>
</comment>
<dbReference type="EC" id="3.6.1.42" evidence="4"/>
<dbReference type="GO" id="GO:0005524">
    <property type="term" value="F:ATP binding"/>
    <property type="evidence" value="ECO:0007669"/>
    <property type="project" value="UniProtKB-KW"/>
</dbReference>
<dbReference type="GO" id="GO:0016020">
    <property type="term" value="C:membrane"/>
    <property type="evidence" value="ECO:0007669"/>
    <property type="project" value="TreeGrafter"/>
</dbReference>
<sequence>MSVTEPRRRRPDTAGHAPRSISNTKSRPARSSMTPRNIYKSVFGGAKTKRSVTAVYQRLSVLVLFTFAVALYLWLPEYYYEHWLAPRSRAFKSKIAVDETVTTMNDTSSHCTVSYGNKQLVQFGLMIDAGSTGSRIHVYKFNNCGPSPALEDEVFVQTIPGLSAYADEPEEAAKSLDVLMQAAVENVPIHLRRCSPVSVGATAGLRLLGEKKSESILDAVRHRLKHHYPFPISKRSGVSIMDGRDEGVYAWITVNHLLGNFESVQSDSNRSTAAIFDLGGGSTQIVFEPDLHGLEEPLAEGEHKYELDYGTNVYTLYQHSYLGYGLMEARKQIKSYPIKDDGVDQIPHPCLPLDVRLPYKNGDEKDYTLVGLGSGHDECREIVHKILNKNKECAISPCSFDGIYQPSLMETFAHHPIYIFSYFYDRTKPLGMNDQFTLGELGALTDRVCSGEYLDHVTDEELRLEMLDRPEWCMDLSYIYGLLRYGYEIPDSRQLHIAKKIKGVETGWCLGAAIAMLEDVTFCQLDD</sequence>
<protein>
    <recommendedName>
        <fullName evidence="4">guanosine-diphosphatase</fullName>
        <ecNumber evidence="4">3.6.1.42</ecNumber>
    </recommendedName>
</protein>
<keyword evidence="6" id="KW-0547">Nucleotide-binding</keyword>
<dbReference type="PROSITE" id="PS01238">
    <property type="entry name" value="GDA1_CD39_NTPASE"/>
    <property type="match status" value="1"/>
</dbReference>
<keyword evidence="9" id="KW-1133">Transmembrane helix</keyword>
<evidence type="ECO:0000256" key="3">
    <source>
        <dbReference type="ARBA" id="ARBA00037742"/>
    </source>
</evidence>
<accession>A0A8H7U841</accession>
<dbReference type="CDD" id="cd24040">
    <property type="entry name" value="ASKHA_NBD_GDA1"/>
    <property type="match status" value="1"/>
</dbReference>
<dbReference type="GO" id="GO:0004382">
    <property type="term" value="F:GDP phosphatase activity"/>
    <property type="evidence" value="ECO:0007669"/>
    <property type="project" value="UniProtKB-EC"/>
</dbReference>
<name>A0A8H7U841_MORIS</name>
<dbReference type="GO" id="GO:0009134">
    <property type="term" value="P:nucleoside diphosphate catabolic process"/>
    <property type="evidence" value="ECO:0007669"/>
    <property type="project" value="TreeGrafter"/>
</dbReference>
<dbReference type="EMBL" id="JAEPQZ010000016">
    <property type="protein sequence ID" value="KAG2172670.1"/>
    <property type="molecule type" value="Genomic_DNA"/>
</dbReference>
<evidence type="ECO:0000256" key="1">
    <source>
        <dbReference type="ARBA" id="ARBA00009283"/>
    </source>
</evidence>
<evidence type="ECO:0000313" key="11">
    <source>
        <dbReference type="Proteomes" id="UP000654370"/>
    </source>
</evidence>
<keyword evidence="9" id="KW-0472">Membrane</keyword>
<dbReference type="GO" id="GO:0045134">
    <property type="term" value="F:UDP phosphatase activity"/>
    <property type="evidence" value="ECO:0007669"/>
    <property type="project" value="TreeGrafter"/>
</dbReference>
<feature type="transmembrane region" description="Helical" evidence="9">
    <location>
        <begin position="55"/>
        <end position="75"/>
    </location>
</feature>
<evidence type="ECO:0000313" key="10">
    <source>
        <dbReference type="EMBL" id="KAG2172670.1"/>
    </source>
</evidence>
<keyword evidence="6" id="KW-0067">ATP-binding</keyword>
<dbReference type="AlphaFoldDB" id="A0A8H7U841"/>
<proteinExistence type="inferred from homology"/>
<evidence type="ECO:0000256" key="7">
    <source>
        <dbReference type="RuleBase" id="RU003833"/>
    </source>
</evidence>
<feature type="binding site" evidence="6">
    <location>
        <begin position="280"/>
        <end position="284"/>
    </location>
    <ligand>
        <name>ATP</name>
        <dbReference type="ChEBI" id="CHEBI:30616"/>
    </ligand>
</feature>
<keyword evidence="11" id="KW-1185">Reference proteome</keyword>
<feature type="compositionally biased region" description="Polar residues" evidence="8">
    <location>
        <begin position="20"/>
        <end position="33"/>
    </location>
</feature>
<keyword evidence="2 7" id="KW-0378">Hydrolase</keyword>
<dbReference type="InterPro" id="IPR000407">
    <property type="entry name" value="GDA1_CD39_NTPase"/>
</dbReference>
<dbReference type="PANTHER" id="PTHR11782:SF83">
    <property type="entry name" value="GUANOSINE-DIPHOSPHATASE"/>
    <property type="match status" value="1"/>
</dbReference>
<dbReference type="Gene3D" id="3.30.420.40">
    <property type="match status" value="1"/>
</dbReference>
<feature type="active site" description="Proton acceptor" evidence="5">
    <location>
        <position position="246"/>
    </location>
</feature>
<evidence type="ECO:0000256" key="6">
    <source>
        <dbReference type="PIRSR" id="PIRSR600407-2"/>
    </source>
</evidence>
<dbReference type="GO" id="GO:0017111">
    <property type="term" value="F:ribonucleoside triphosphate phosphatase activity"/>
    <property type="evidence" value="ECO:0007669"/>
    <property type="project" value="TreeGrafter"/>
</dbReference>
<evidence type="ECO:0000256" key="9">
    <source>
        <dbReference type="SAM" id="Phobius"/>
    </source>
</evidence>
<dbReference type="GO" id="GO:0005794">
    <property type="term" value="C:Golgi apparatus"/>
    <property type="evidence" value="ECO:0007669"/>
    <property type="project" value="TreeGrafter"/>
</dbReference>
<dbReference type="PANTHER" id="PTHR11782">
    <property type="entry name" value="ADENOSINE/GUANOSINE DIPHOSPHATASE"/>
    <property type="match status" value="1"/>
</dbReference>
<dbReference type="Proteomes" id="UP000654370">
    <property type="component" value="Unassembled WGS sequence"/>
</dbReference>
<evidence type="ECO:0000256" key="4">
    <source>
        <dbReference type="ARBA" id="ARBA00038903"/>
    </source>
</evidence>
<evidence type="ECO:0000256" key="5">
    <source>
        <dbReference type="PIRSR" id="PIRSR600407-1"/>
    </source>
</evidence>
<organism evidence="10 11">
    <name type="scientific">Mortierella isabellina</name>
    <name type="common">Filamentous fungus</name>
    <name type="synonym">Umbelopsis isabellina</name>
    <dbReference type="NCBI Taxonomy" id="91625"/>
    <lineage>
        <taxon>Eukaryota</taxon>
        <taxon>Fungi</taxon>
        <taxon>Fungi incertae sedis</taxon>
        <taxon>Mucoromycota</taxon>
        <taxon>Mucoromycotina</taxon>
        <taxon>Umbelopsidomycetes</taxon>
        <taxon>Umbelopsidales</taxon>
        <taxon>Umbelopsidaceae</taxon>
        <taxon>Umbelopsis</taxon>
    </lineage>
</organism>
<gene>
    <name evidence="10" type="ORF">INT43_000017</name>
</gene>
<comment type="caution">
    <text evidence="10">The sequence shown here is derived from an EMBL/GenBank/DDBJ whole genome shotgun (WGS) entry which is preliminary data.</text>
</comment>
<dbReference type="Pfam" id="PF01150">
    <property type="entry name" value="GDA1_CD39"/>
    <property type="match status" value="1"/>
</dbReference>
<keyword evidence="9" id="KW-0812">Transmembrane</keyword>